<dbReference type="SMART" id="SM00516">
    <property type="entry name" value="SEC14"/>
    <property type="match status" value="1"/>
</dbReference>
<evidence type="ECO:0000313" key="3">
    <source>
        <dbReference type="EMBL" id="KAK6921592.1"/>
    </source>
</evidence>
<accession>A0AAN8V2N5</accession>
<feature type="transmembrane region" description="Helical" evidence="1">
    <location>
        <begin position="212"/>
        <end position="232"/>
    </location>
</feature>
<keyword evidence="1" id="KW-0812">Transmembrane</keyword>
<proteinExistence type="predicted"/>
<dbReference type="SUPFAM" id="SSF52087">
    <property type="entry name" value="CRAL/TRIO domain"/>
    <property type="match status" value="1"/>
</dbReference>
<dbReference type="PANTHER" id="PTHR46277">
    <property type="entry name" value="OS03G0850700 PROTEIN"/>
    <property type="match status" value="1"/>
</dbReference>
<comment type="caution">
    <text evidence="3">The sequence shown here is derived from an EMBL/GenBank/DDBJ whole genome shotgun (WGS) entry which is preliminary data.</text>
</comment>
<gene>
    <name evidence="3" type="ORF">RJ641_012099</name>
</gene>
<dbReference type="InterPro" id="IPR036865">
    <property type="entry name" value="CRAL-TRIO_dom_sf"/>
</dbReference>
<evidence type="ECO:0000313" key="4">
    <source>
        <dbReference type="Proteomes" id="UP001370490"/>
    </source>
</evidence>
<dbReference type="Proteomes" id="UP001370490">
    <property type="component" value="Unassembled WGS sequence"/>
</dbReference>
<dbReference type="PANTHER" id="PTHR46277:SF7">
    <property type="entry name" value="CRAL-TRIO DOMAIN-CONTAINING PROTEIN"/>
    <property type="match status" value="1"/>
</dbReference>
<sequence length="284" mass="32810">MEMTQDAAISQLKRSIRKLGSSVENYGDPTLMRFLVARSMDPDKAAKMFVAWQKWRASFVPKGFIAESEVRDELDARKICLQGLSRDGNPVLIVRASLHYPAKDQLQFRKFVVHLLDKALTWYYIMNLSISLVSKIHFQILQTAVYCFLFYMAVLLYYSDAFSPFGGRVIGNEKLIAILDLESLAYKNVDSRGIITGFQLLQDYYPERLRKFFIVNMPWFFVSVWKMVSYFLDRATLEKVVIVSDEDGRKSILEEIGEHVLPERYGGHARLVALQDFTPTPYND</sequence>
<dbReference type="Gene3D" id="3.40.525.10">
    <property type="entry name" value="CRAL-TRIO lipid binding domain"/>
    <property type="match status" value="1"/>
</dbReference>
<reference evidence="3 4" key="1">
    <citation type="submission" date="2023-12" db="EMBL/GenBank/DDBJ databases">
        <title>A high-quality genome assembly for Dillenia turbinata (Dilleniales).</title>
        <authorList>
            <person name="Chanderbali A."/>
        </authorList>
    </citation>
    <scope>NUCLEOTIDE SEQUENCE [LARGE SCALE GENOMIC DNA]</scope>
    <source>
        <strain evidence="3">LSX21</strain>
        <tissue evidence="3">Leaf</tissue>
    </source>
</reference>
<dbReference type="InterPro" id="IPR001251">
    <property type="entry name" value="CRAL-TRIO_dom"/>
</dbReference>
<dbReference type="Pfam" id="PF00650">
    <property type="entry name" value="CRAL_TRIO"/>
    <property type="match status" value="1"/>
</dbReference>
<keyword evidence="4" id="KW-1185">Reference proteome</keyword>
<dbReference type="CDD" id="cd00170">
    <property type="entry name" value="SEC14"/>
    <property type="match status" value="1"/>
</dbReference>
<protein>
    <submittedName>
        <fullName evidence="3">CRAL-TRIO lipid binding domain</fullName>
    </submittedName>
</protein>
<dbReference type="PROSITE" id="PS50191">
    <property type="entry name" value="CRAL_TRIO"/>
    <property type="match status" value="1"/>
</dbReference>
<dbReference type="AlphaFoldDB" id="A0AAN8V2N5"/>
<feature type="transmembrane region" description="Helical" evidence="1">
    <location>
        <begin position="136"/>
        <end position="158"/>
    </location>
</feature>
<keyword evidence="1" id="KW-0472">Membrane</keyword>
<evidence type="ECO:0000256" key="1">
    <source>
        <dbReference type="SAM" id="Phobius"/>
    </source>
</evidence>
<name>A0AAN8V2N5_9MAGN</name>
<organism evidence="3 4">
    <name type="scientific">Dillenia turbinata</name>
    <dbReference type="NCBI Taxonomy" id="194707"/>
    <lineage>
        <taxon>Eukaryota</taxon>
        <taxon>Viridiplantae</taxon>
        <taxon>Streptophyta</taxon>
        <taxon>Embryophyta</taxon>
        <taxon>Tracheophyta</taxon>
        <taxon>Spermatophyta</taxon>
        <taxon>Magnoliopsida</taxon>
        <taxon>eudicotyledons</taxon>
        <taxon>Gunneridae</taxon>
        <taxon>Pentapetalae</taxon>
        <taxon>Dilleniales</taxon>
        <taxon>Dilleniaceae</taxon>
        <taxon>Dillenia</taxon>
    </lineage>
</organism>
<dbReference type="SUPFAM" id="SSF46938">
    <property type="entry name" value="CRAL/TRIO N-terminal domain"/>
    <property type="match status" value="1"/>
</dbReference>
<keyword evidence="1" id="KW-1133">Transmembrane helix</keyword>
<dbReference type="EMBL" id="JBAMMX010000019">
    <property type="protein sequence ID" value="KAK6921592.1"/>
    <property type="molecule type" value="Genomic_DNA"/>
</dbReference>
<evidence type="ECO:0000259" key="2">
    <source>
        <dbReference type="PROSITE" id="PS50191"/>
    </source>
</evidence>
<feature type="domain" description="CRAL-TRIO" evidence="2">
    <location>
        <begin position="67"/>
        <end position="273"/>
    </location>
</feature>
<dbReference type="InterPro" id="IPR036273">
    <property type="entry name" value="CRAL/TRIO_N_dom_sf"/>
</dbReference>